<dbReference type="Gene3D" id="3.10.350.10">
    <property type="entry name" value="LysM domain"/>
    <property type="match status" value="3"/>
</dbReference>
<feature type="domain" description="LysM" evidence="3">
    <location>
        <begin position="466"/>
        <end position="510"/>
    </location>
</feature>
<sequence>MPIFASLDDRHIQTGQGLAMQQITAVRALTLLLASAAISSSQAMSLLPQATADADNSQAVTEAATQASQQLISAAPATPPADAEPQISETSTPEPILTEPPELSDQITFREPEAPAPQDLWRRLQLGLSLPIPADARVQREIDWYTSHPEYLGRLQERAAPYLHFILEEIDKRQMPTELALLPAVESAFQPFAYSPGRAAGLWQFIPSTGRLYGLKQNWWYDGRRDIVAATHSALDYLQALNQQFDGDWELALAAYNCGAGNVRKAIRRNQKKGKPTDFWSLKLPKETSAYVPRLLAISAIFANPEQHGISLKPLPDQPHFATIDIQSQLDLALAAEMADIDIEQLYLLNPGFNRWATDPAGPHQLNLPLDKVEGFLTELETLPAEKRLRWKRYKIRSGDSLSVIARKHGTTTKLLQQVNNLKGNQIRAGKHLLIPISTKRLNHYALSSKQRKNKLLSKSRKGNKQIYIVQKGDSFWEIAKRHGISYRKLAKWNGMAPGDPIRPGQKLVFWVNKATSTHVSLPTTQPSGTRSKIAYKVRRGDSLARIAKRFRVSVADLRKWNKLPEKYLQPGQKIRLYVDVTAQTL</sequence>
<evidence type="ECO:0000313" key="5">
    <source>
        <dbReference type="Proteomes" id="UP000004491"/>
    </source>
</evidence>
<dbReference type="InterPro" id="IPR036779">
    <property type="entry name" value="LysM_dom_sf"/>
</dbReference>
<evidence type="ECO:0000313" key="4">
    <source>
        <dbReference type="EMBL" id="EGV51303.1"/>
    </source>
</evidence>
<dbReference type="CDD" id="cd00118">
    <property type="entry name" value="LysM"/>
    <property type="match status" value="3"/>
</dbReference>
<dbReference type="PROSITE" id="PS51782">
    <property type="entry name" value="LYSM"/>
    <property type="match status" value="3"/>
</dbReference>
<dbReference type="GO" id="GO:0008932">
    <property type="term" value="F:lytic endotransglycosylase activity"/>
    <property type="evidence" value="ECO:0007669"/>
    <property type="project" value="TreeGrafter"/>
</dbReference>
<protein>
    <submittedName>
        <fullName evidence="4">Membrane-bound lytic murein transglycosylase D</fullName>
    </submittedName>
</protein>
<dbReference type="CDD" id="cd16894">
    <property type="entry name" value="MltD-like"/>
    <property type="match status" value="1"/>
</dbReference>
<gene>
    <name evidence="4" type="primary">mltD</name>
    <name evidence="4" type="ORF">Rifp1Sym_bo00220</name>
</gene>
<accession>G2DDL7</accession>
<dbReference type="InterPro" id="IPR000189">
    <property type="entry name" value="Transglyc_AS"/>
</dbReference>
<feature type="region of interest" description="Disordered" evidence="2">
    <location>
        <begin position="58"/>
        <end position="101"/>
    </location>
</feature>
<dbReference type="PATRIC" id="fig|1048808.3.peg.1702"/>
<dbReference type="GO" id="GO:0000270">
    <property type="term" value="P:peptidoglycan metabolic process"/>
    <property type="evidence" value="ECO:0007669"/>
    <property type="project" value="InterPro"/>
</dbReference>
<evidence type="ECO:0000256" key="2">
    <source>
        <dbReference type="SAM" id="MobiDB-lite"/>
    </source>
</evidence>
<feature type="domain" description="LysM" evidence="3">
    <location>
        <begin position="534"/>
        <end position="577"/>
    </location>
</feature>
<dbReference type="InterPro" id="IPR023346">
    <property type="entry name" value="Lysozyme-like_dom_sf"/>
</dbReference>
<reference evidence="4" key="1">
    <citation type="journal article" date="2011" name="ISME J.">
        <title>The endosymbionts of the deep-sea tubeworms Riftia pachyptila and Tevnia jerichonana share an identical physiology as revealed by proteogenomic analyses.</title>
        <authorList>
            <person name="Gardebrecht A."/>
            <person name="Markert S."/>
            <person name="Felbeck H."/>
            <person name="Thuermer A."/>
            <person name="Albrecht D."/>
            <person name="Wollherr A."/>
            <person name="Kabisch J."/>
            <person name="Lehmann R."/>
            <person name="Daniel R."/>
            <person name="Liesegang H."/>
            <person name="Hecker M."/>
            <person name="Sievert S.M."/>
            <person name="Schweder T."/>
        </authorList>
    </citation>
    <scope>NUCLEOTIDE SEQUENCE [LARGE SCALE GENOMIC DNA]</scope>
</reference>
<dbReference type="Gene3D" id="1.10.530.10">
    <property type="match status" value="1"/>
</dbReference>
<dbReference type="SUPFAM" id="SSF53955">
    <property type="entry name" value="Lysozyme-like"/>
    <property type="match status" value="1"/>
</dbReference>
<keyword evidence="5" id="KW-1185">Reference proteome</keyword>
<dbReference type="GO" id="GO:0016020">
    <property type="term" value="C:membrane"/>
    <property type="evidence" value="ECO:0007669"/>
    <property type="project" value="InterPro"/>
</dbReference>
<evidence type="ECO:0000256" key="1">
    <source>
        <dbReference type="ARBA" id="ARBA00007734"/>
    </source>
</evidence>
<feature type="compositionally biased region" description="Low complexity" evidence="2">
    <location>
        <begin position="74"/>
        <end position="101"/>
    </location>
</feature>
<comment type="similarity">
    <text evidence="1">Belongs to the transglycosylase Slt family.</text>
</comment>
<evidence type="ECO:0000259" key="3">
    <source>
        <dbReference type="PROSITE" id="PS51782"/>
    </source>
</evidence>
<dbReference type="SUPFAM" id="SSF54106">
    <property type="entry name" value="LysM domain"/>
    <property type="match status" value="3"/>
</dbReference>
<dbReference type="Proteomes" id="UP000004491">
    <property type="component" value="Unassembled WGS sequence"/>
</dbReference>
<dbReference type="Pfam" id="PF01476">
    <property type="entry name" value="LysM"/>
    <property type="match status" value="3"/>
</dbReference>
<name>G2DDL7_9GAMM</name>
<dbReference type="EMBL" id="AFOC01000042">
    <property type="protein sequence ID" value="EGV51303.1"/>
    <property type="molecule type" value="Genomic_DNA"/>
</dbReference>
<dbReference type="PANTHER" id="PTHR33734:SF22">
    <property type="entry name" value="MEMBRANE-BOUND LYTIC MUREIN TRANSGLYCOSYLASE D"/>
    <property type="match status" value="1"/>
</dbReference>
<dbReference type="InterPro" id="IPR008258">
    <property type="entry name" value="Transglycosylase_SLT_dom_1"/>
</dbReference>
<dbReference type="PANTHER" id="PTHR33734">
    <property type="entry name" value="LYSM DOMAIN-CONTAINING GPI-ANCHORED PROTEIN 2"/>
    <property type="match status" value="1"/>
</dbReference>
<dbReference type="SMART" id="SM00257">
    <property type="entry name" value="LysM"/>
    <property type="match status" value="3"/>
</dbReference>
<feature type="compositionally biased region" description="Polar residues" evidence="2">
    <location>
        <begin position="58"/>
        <end position="72"/>
    </location>
</feature>
<organism evidence="4 5">
    <name type="scientific">endosymbiont of Riftia pachyptila</name>
    <name type="common">vent Ph05</name>
    <dbReference type="NCBI Taxonomy" id="1048808"/>
    <lineage>
        <taxon>Bacteria</taxon>
        <taxon>Pseudomonadati</taxon>
        <taxon>Pseudomonadota</taxon>
        <taxon>Gammaproteobacteria</taxon>
        <taxon>sulfur-oxidizing symbionts</taxon>
    </lineage>
</organism>
<dbReference type="Pfam" id="PF01464">
    <property type="entry name" value="SLT"/>
    <property type="match status" value="1"/>
</dbReference>
<feature type="domain" description="LysM" evidence="3">
    <location>
        <begin position="392"/>
        <end position="435"/>
    </location>
</feature>
<dbReference type="InterPro" id="IPR018392">
    <property type="entry name" value="LysM"/>
</dbReference>
<dbReference type="AlphaFoldDB" id="G2DDL7"/>
<comment type="caution">
    <text evidence="4">The sequence shown here is derived from an EMBL/GenBank/DDBJ whole genome shotgun (WGS) entry which is preliminary data.</text>
</comment>
<dbReference type="PROSITE" id="PS00922">
    <property type="entry name" value="TRANSGLYCOSYLASE"/>
    <property type="match status" value="1"/>
</dbReference>
<proteinExistence type="inferred from homology"/>